<sequence>MIDVPTSCVGFVTGAQGSFLRACEEEWGTLMFFCDFQGPPRDGNGVERLAIFGLKHGREGSKLKVMAAVETKMPGHFTKGLGETRSEDEWGTDTLPLGSEELSFVLGKEGSTRKKLARASGGRWDCKP</sequence>
<evidence type="ECO:0000313" key="2">
    <source>
        <dbReference type="Proteomes" id="UP001189429"/>
    </source>
</evidence>
<accession>A0ABN9TWC7</accession>
<dbReference type="InterPro" id="IPR036612">
    <property type="entry name" value="KH_dom_type_1_sf"/>
</dbReference>
<reference evidence="1" key="1">
    <citation type="submission" date="2023-10" db="EMBL/GenBank/DDBJ databases">
        <authorList>
            <person name="Chen Y."/>
            <person name="Shah S."/>
            <person name="Dougan E. K."/>
            <person name="Thang M."/>
            <person name="Chan C."/>
        </authorList>
    </citation>
    <scope>NUCLEOTIDE SEQUENCE [LARGE SCALE GENOMIC DNA]</scope>
</reference>
<dbReference type="EMBL" id="CAUYUJ010015145">
    <property type="protein sequence ID" value="CAK0850390.1"/>
    <property type="molecule type" value="Genomic_DNA"/>
</dbReference>
<proteinExistence type="predicted"/>
<gene>
    <name evidence="1" type="ORF">PCOR1329_LOCUS42812</name>
</gene>
<protein>
    <recommendedName>
        <fullName evidence="3">K Homology domain-containing protein</fullName>
    </recommendedName>
</protein>
<feature type="non-terminal residue" evidence="1">
    <location>
        <position position="128"/>
    </location>
</feature>
<comment type="caution">
    <text evidence="1">The sequence shown here is derived from an EMBL/GenBank/DDBJ whole genome shotgun (WGS) entry which is preliminary data.</text>
</comment>
<dbReference type="Proteomes" id="UP001189429">
    <property type="component" value="Unassembled WGS sequence"/>
</dbReference>
<evidence type="ECO:0008006" key="3">
    <source>
        <dbReference type="Google" id="ProtNLM"/>
    </source>
</evidence>
<evidence type="ECO:0000313" key="1">
    <source>
        <dbReference type="EMBL" id="CAK0850390.1"/>
    </source>
</evidence>
<name>A0ABN9TWC7_9DINO</name>
<keyword evidence="2" id="KW-1185">Reference proteome</keyword>
<dbReference type="CDD" id="cd00105">
    <property type="entry name" value="KH-I"/>
    <property type="match status" value="1"/>
</dbReference>
<dbReference type="SUPFAM" id="SSF54791">
    <property type="entry name" value="Eukaryotic type KH-domain (KH-domain type I)"/>
    <property type="match status" value="1"/>
</dbReference>
<organism evidence="1 2">
    <name type="scientific">Prorocentrum cordatum</name>
    <dbReference type="NCBI Taxonomy" id="2364126"/>
    <lineage>
        <taxon>Eukaryota</taxon>
        <taxon>Sar</taxon>
        <taxon>Alveolata</taxon>
        <taxon>Dinophyceae</taxon>
        <taxon>Prorocentrales</taxon>
        <taxon>Prorocentraceae</taxon>
        <taxon>Prorocentrum</taxon>
    </lineage>
</organism>